<reference evidence="1 2" key="1">
    <citation type="submission" date="2023-07" db="EMBL/GenBank/DDBJ databases">
        <title>Genomic Encyclopedia of Type Strains, Phase IV (KMG-IV): sequencing the most valuable type-strain genomes for metagenomic binning, comparative biology and taxonomic classification.</title>
        <authorList>
            <person name="Goeker M."/>
        </authorList>
    </citation>
    <scope>NUCLEOTIDE SEQUENCE [LARGE SCALE GENOMIC DNA]</scope>
    <source>
        <strain evidence="1 2">DSM 19598</strain>
    </source>
</reference>
<gene>
    <name evidence="1" type="ORF">J2S25_000866</name>
</gene>
<dbReference type="EMBL" id="JAUSUN010000004">
    <property type="protein sequence ID" value="MDQ0412686.1"/>
    <property type="molecule type" value="Genomic_DNA"/>
</dbReference>
<dbReference type="RefSeq" id="WP_307191275.1">
    <property type="nucleotide sequence ID" value="NZ_JAUSUN010000004.1"/>
</dbReference>
<evidence type="ECO:0000313" key="1">
    <source>
        <dbReference type="EMBL" id="MDQ0412686.1"/>
    </source>
</evidence>
<dbReference type="Proteomes" id="UP001242313">
    <property type="component" value="Unassembled WGS sequence"/>
</dbReference>
<sequence length="77" mass="8552">MNLFIQTKAFNPSLIGCAVRIKGHDVDGEAYNRLFLVKDTESDHIKVVNSVGSVLEIGMENFEIPGCLEVTVLEEKE</sequence>
<evidence type="ECO:0000313" key="2">
    <source>
        <dbReference type="Proteomes" id="UP001242313"/>
    </source>
</evidence>
<organism evidence="1 2">
    <name type="scientific">Mesobacillus stamsii</name>
    <dbReference type="NCBI Taxonomy" id="225347"/>
    <lineage>
        <taxon>Bacteria</taxon>
        <taxon>Bacillati</taxon>
        <taxon>Bacillota</taxon>
        <taxon>Bacilli</taxon>
        <taxon>Bacillales</taxon>
        <taxon>Bacillaceae</taxon>
        <taxon>Mesobacillus</taxon>
    </lineage>
</organism>
<comment type="caution">
    <text evidence="1">The sequence shown here is derived from an EMBL/GenBank/DDBJ whole genome shotgun (WGS) entry which is preliminary data.</text>
</comment>
<protein>
    <submittedName>
        <fullName evidence="1">Uncharacterized protein</fullName>
    </submittedName>
</protein>
<name>A0ABU0FS08_9BACI</name>
<accession>A0ABU0FS08</accession>
<keyword evidence="2" id="KW-1185">Reference proteome</keyword>
<proteinExistence type="predicted"/>